<proteinExistence type="predicted"/>
<dbReference type="PANTHER" id="PTHR48050">
    <property type="entry name" value="STEROL 3-BETA-GLUCOSYLTRANSFERASE"/>
    <property type="match status" value="1"/>
</dbReference>
<dbReference type="InterPro" id="IPR050426">
    <property type="entry name" value="Glycosyltransferase_28"/>
</dbReference>
<dbReference type="AlphaFoldDB" id="A0A1N7DZH1"/>
<gene>
    <name evidence="2" type="ORF">SAMN05445060_1042</name>
</gene>
<dbReference type="InterPro" id="IPR002213">
    <property type="entry name" value="UDP_glucos_trans"/>
</dbReference>
<evidence type="ECO:0000259" key="1">
    <source>
        <dbReference type="Pfam" id="PF06722"/>
    </source>
</evidence>
<organism evidence="2 3">
    <name type="scientific">Williamsia sterculiae</name>
    <dbReference type="NCBI Taxonomy" id="1344003"/>
    <lineage>
        <taxon>Bacteria</taxon>
        <taxon>Bacillati</taxon>
        <taxon>Actinomycetota</taxon>
        <taxon>Actinomycetes</taxon>
        <taxon>Mycobacteriales</taxon>
        <taxon>Nocardiaceae</taxon>
        <taxon>Williamsia</taxon>
    </lineage>
</organism>
<evidence type="ECO:0000313" key="3">
    <source>
        <dbReference type="Proteomes" id="UP000186218"/>
    </source>
</evidence>
<keyword evidence="2" id="KW-0808">Transferase</keyword>
<dbReference type="PANTHER" id="PTHR48050:SF13">
    <property type="entry name" value="STEROL 3-BETA-GLUCOSYLTRANSFERASE UGT80A2"/>
    <property type="match status" value="1"/>
</dbReference>
<dbReference type="GO" id="GO:0016758">
    <property type="term" value="F:hexosyltransferase activity"/>
    <property type="evidence" value="ECO:0007669"/>
    <property type="project" value="UniProtKB-ARBA"/>
</dbReference>
<dbReference type="Gene3D" id="3.40.50.2000">
    <property type="entry name" value="Glycogen Phosphorylase B"/>
    <property type="match status" value="2"/>
</dbReference>
<sequence>MSPSNVVLAFNGSRGDVVPGLVVARALAGRGHRVTVGVPENLVAFARTEGVDAVPFAPDTDELLRSTVITRDLRSRNPRTRSRAVRQIAEFGATTMDDRLLEMADGTSIVMTGPLGQERGATVAESRGAAFVPLHFCPIRPNRSVPLPVPVLDRMAGLPLVTAALWRLVDLAYWQLSARRGDDTLRSRLGMPRARRPLGDRSREAGTPEIQAYDPVLFPDLRREWGDRRPMTGFLGAGGHPDDDSRLMSWLTAGPPPVYVGFGSMPLPDPRRTYGALVERLRDRGRRALVCAGPNHDAAVSLFDGSDDDVYLARSVDHTTVLPACAAAVHHGGAGTTGACLRAGIPMLIASFSADQPMWGRAVVDRGLGATCRIGRLDHPDVIDTVLRRTLDPVTAGRARTFAPTLIPPADAVRSVVDVLESLAC</sequence>
<dbReference type="SUPFAM" id="SSF53756">
    <property type="entry name" value="UDP-Glycosyltransferase/glycogen phosphorylase"/>
    <property type="match status" value="1"/>
</dbReference>
<reference evidence="2 3" key="1">
    <citation type="submission" date="2017-01" db="EMBL/GenBank/DDBJ databases">
        <authorList>
            <person name="Mah S.A."/>
            <person name="Swanson W.J."/>
            <person name="Moy G.W."/>
            <person name="Vacquier V.D."/>
        </authorList>
    </citation>
    <scope>NUCLEOTIDE SEQUENCE [LARGE SCALE GENOMIC DNA]</scope>
    <source>
        <strain evidence="2 3">CPCC 203464</strain>
    </source>
</reference>
<accession>A0A1N7DZH1</accession>
<dbReference type="OrthoDB" id="3253247at2"/>
<name>A0A1N7DZH1_9NOCA</name>
<feature type="domain" description="Erythromycin biosynthesis protein CIII-like C-terminal" evidence="1">
    <location>
        <begin position="308"/>
        <end position="392"/>
    </location>
</feature>
<keyword evidence="3" id="KW-1185">Reference proteome</keyword>
<dbReference type="Pfam" id="PF06722">
    <property type="entry name" value="EryCIII-like_C"/>
    <property type="match status" value="1"/>
</dbReference>
<dbReference type="CDD" id="cd03784">
    <property type="entry name" value="GT1_Gtf-like"/>
    <property type="match status" value="1"/>
</dbReference>
<dbReference type="EMBL" id="FTNT01000002">
    <property type="protein sequence ID" value="SIR81262.1"/>
    <property type="molecule type" value="Genomic_DNA"/>
</dbReference>
<dbReference type="Proteomes" id="UP000186218">
    <property type="component" value="Unassembled WGS sequence"/>
</dbReference>
<protein>
    <submittedName>
        <fullName evidence="2">UDP:flavonoid glycosyltransferase YjiC, YdhE family</fullName>
    </submittedName>
</protein>
<dbReference type="InterPro" id="IPR010610">
    <property type="entry name" value="EryCIII-like_C"/>
</dbReference>
<dbReference type="GO" id="GO:0008194">
    <property type="term" value="F:UDP-glycosyltransferase activity"/>
    <property type="evidence" value="ECO:0007669"/>
    <property type="project" value="InterPro"/>
</dbReference>
<dbReference type="STRING" id="1344003.SAMN05445060_1042"/>
<dbReference type="GO" id="GO:0017000">
    <property type="term" value="P:antibiotic biosynthetic process"/>
    <property type="evidence" value="ECO:0007669"/>
    <property type="project" value="UniProtKB-ARBA"/>
</dbReference>
<dbReference type="RefSeq" id="WP_143690201.1">
    <property type="nucleotide sequence ID" value="NZ_FTNT01000002.1"/>
</dbReference>
<evidence type="ECO:0000313" key="2">
    <source>
        <dbReference type="EMBL" id="SIR81262.1"/>
    </source>
</evidence>
<dbReference type="FunFam" id="3.40.50.2000:FF:000009">
    <property type="entry name" value="Sterol 3-beta-glucosyltransferase UGT80A2"/>
    <property type="match status" value="1"/>
</dbReference>